<keyword evidence="8" id="KW-1185">Reference proteome</keyword>
<dbReference type="Gene3D" id="3.30.750.24">
    <property type="entry name" value="STAS domain"/>
    <property type="match status" value="1"/>
</dbReference>
<comment type="subcellular location">
    <subcellularLocation>
        <location evidence="1">Membrane</location>
        <topology evidence="1">Multi-pass membrane protein</topology>
    </subcellularLocation>
</comment>
<dbReference type="Pfam" id="PF01740">
    <property type="entry name" value="STAS"/>
    <property type="match status" value="1"/>
</dbReference>
<dbReference type="InterPro" id="IPR001902">
    <property type="entry name" value="SLC26A/SulP_fam"/>
</dbReference>
<evidence type="ECO:0000256" key="5">
    <source>
        <dbReference type="SAM" id="Phobius"/>
    </source>
</evidence>
<evidence type="ECO:0000256" key="3">
    <source>
        <dbReference type="ARBA" id="ARBA00022989"/>
    </source>
</evidence>
<evidence type="ECO:0000313" key="8">
    <source>
        <dbReference type="Proteomes" id="UP000053660"/>
    </source>
</evidence>
<proteinExistence type="predicted"/>
<feature type="transmembrane region" description="Helical" evidence="5">
    <location>
        <begin position="120"/>
        <end position="146"/>
    </location>
</feature>
<accession>A0A0B1TD95</accession>
<sequence length="685" mass="75879">MPQSVCREPGQLEAMERPPMNQDEFDQRFEYELPSEETSVFVKAAVVTKKFWRPFTSPRSFINTIISFVPILYWFPRYNFKRDLLHDAVGGLTVGIMHVPQGIAYALLAGVDPVVGLYTSFFPVLAYMIFGTSLHTSTGTFAVVALMTGKAVTRLAITPQEEYLLTNSTVPYEGPTPIEVASALTVLMGLIQVGVAVLGLDFVTTYFSDELVGGFTTGASMHVFITQLKDINGETGLPKREGVANALMKLYDFLRFIPKTNLITLGMSAVTILVLVLGKDLINPLVQKRLRCPVPIPFELIAVIGGSLVCEFAHLKARFNIATVGKIPTGLPAPRLPHMDLFSSLIVDAVSISVVVMAIHVSLSKMLAKKYKYELSVNQVGGDVDKMHEFYAMGFSSVISGLFPILPHSSSISRTMVSVAAGTKTQLNAIFSSIFILIIVQFSGSWLQPLPMCVLASIIVVALSGMFEKFVHLPRLWILSKIDFSIWVVSFVATVGIDVMEGLAIAILYALFTTVVREQWPKWHILGNISGTNDFRDMERYKHIYFFNSVCVLRFDSPLLFTNVERFRKIVDKLANDWNGMKCCGKIDKSQLLGEPSEKSETVSDSSAPMKRYLIIDCSGFAYVDVMGVNGLKEIYEEMRSRNIKVSFAAAKAPVRELFDASGLYKAVAKTNFYPTIYDAVSFAQ</sequence>
<evidence type="ECO:0000256" key="1">
    <source>
        <dbReference type="ARBA" id="ARBA00004141"/>
    </source>
</evidence>
<dbReference type="InterPro" id="IPR036513">
    <property type="entry name" value="STAS_dom_sf"/>
</dbReference>
<feature type="transmembrane region" description="Helical" evidence="5">
    <location>
        <begin position="262"/>
        <end position="282"/>
    </location>
</feature>
<reference evidence="7 8" key="1">
    <citation type="submission" date="2014-03" db="EMBL/GenBank/DDBJ databases">
        <title>Draft genome of the hookworm Oesophagostomum dentatum.</title>
        <authorList>
            <person name="Mitreva M."/>
        </authorList>
    </citation>
    <scope>NUCLEOTIDE SEQUENCE [LARGE SCALE GENOMIC DNA]</scope>
    <source>
        <strain evidence="7 8">OD-Hann</strain>
    </source>
</reference>
<evidence type="ECO:0000259" key="6">
    <source>
        <dbReference type="PROSITE" id="PS50801"/>
    </source>
</evidence>
<name>A0A0B1TD95_OESDE</name>
<evidence type="ECO:0000256" key="2">
    <source>
        <dbReference type="ARBA" id="ARBA00022692"/>
    </source>
</evidence>
<feature type="transmembrane region" description="Helical" evidence="5">
    <location>
        <begin position="341"/>
        <end position="363"/>
    </location>
</feature>
<dbReference type="PANTHER" id="PTHR11814">
    <property type="entry name" value="SULFATE TRANSPORTER"/>
    <property type="match status" value="1"/>
</dbReference>
<keyword evidence="2 5" id="KW-0812">Transmembrane</keyword>
<feature type="domain" description="STAS" evidence="6">
    <location>
        <begin position="540"/>
        <end position="684"/>
    </location>
</feature>
<dbReference type="GO" id="GO:0016020">
    <property type="term" value="C:membrane"/>
    <property type="evidence" value="ECO:0007669"/>
    <property type="project" value="UniProtKB-SubCell"/>
</dbReference>
<dbReference type="Pfam" id="PF00916">
    <property type="entry name" value="Sulfate_transp"/>
    <property type="match status" value="1"/>
</dbReference>
<dbReference type="GO" id="GO:0055085">
    <property type="term" value="P:transmembrane transport"/>
    <property type="evidence" value="ECO:0007669"/>
    <property type="project" value="InterPro"/>
</dbReference>
<dbReference type="InterPro" id="IPR002645">
    <property type="entry name" value="STAS_dom"/>
</dbReference>
<feature type="non-terminal residue" evidence="7">
    <location>
        <position position="685"/>
    </location>
</feature>
<dbReference type="NCBIfam" id="TIGR00815">
    <property type="entry name" value="sulP"/>
    <property type="match status" value="1"/>
</dbReference>
<feature type="transmembrane region" description="Helical" evidence="5">
    <location>
        <begin position="487"/>
        <end position="512"/>
    </location>
</feature>
<feature type="transmembrane region" description="Helical" evidence="5">
    <location>
        <begin position="60"/>
        <end position="76"/>
    </location>
</feature>
<feature type="transmembrane region" description="Helical" evidence="5">
    <location>
        <begin position="426"/>
        <end position="443"/>
    </location>
</feature>
<keyword evidence="4 5" id="KW-0472">Membrane</keyword>
<feature type="transmembrane region" description="Helical" evidence="5">
    <location>
        <begin position="294"/>
        <end position="315"/>
    </location>
</feature>
<dbReference type="OrthoDB" id="288203at2759"/>
<dbReference type="SUPFAM" id="SSF52091">
    <property type="entry name" value="SpoIIaa-like"/>
    <property type="match status" value="1"/>
</dbReference>
<dbReference type="Proteomes" id="UP000053660">
    <property type="component" value="Unassembled WGS sequence"/>
</dbReference>
<evidence type="ECO:0000256" key="4">
    <source>
        <dbReference type="ARBA" id="ARBA00023136"/>
    </source>
</evidence>
<dbReference type="CDD" id="cd07042">
    <property type="entry name" value="STAS_SulP_like_sulfate_transporter"/>
    <property type="match status" value="1"/>
</dbReference>
<dbReference type="AlphaFoldDB" id="A0A0B1TD95"/>
<keyword evidence="3 5" id="KW-1133">Transmembrane helix</keyword>
<gene>
    <name evidence="7" type="ORF">OESDEN_06280</name>
</gene>
<evidence type="ECO:0000313" key="7">
    <source>
        <dbReference type="EMBL" id="KHJ93802.1"/>
    </source>
</evidence>
<feature type="transmembrane region" description="Helical" evidence="5">
    <location>
        <begin position="390"/>
        <end position="406"/>
    </location>
</feature>
<dbReference type="EMBL" id="KN550597">
    <property type="protein sequence ID" value="KHJ93802.1"/>
    <property type="molecule type" value="Genomic_DNA"/>
</dbReference>
<dbReference type="InterPro" id="IPR011547">
    <property type="entry name" value="SLC26A/SulP_dom"/>
</dbReference>
<dbReference type="PROSITE" id="PS50801">
    <property type="entry name" value="STAS"/>
    <property type="match status" value="1"/>
</dbReference>
<feature type="transmembrane region" description="Helical" evidence="5">
    <location>
        <begin position="88"/>
        <end position="108"/>
    </location>
</feature>
<organism evidence="7 8">
    <name type="scientific">Oesophagostomum dentatum</name>
    <name type="common">Nodular worm</name>
    <dbReference type="NCBI Taxonomy" id="61180"/>
    <lineage>
        <taxon>Eukaryota</taxon>
        <taxon>Metazoa</taxon>
        <taxon>Ecdysozoa</taxon>
        <taxon>Nematoda</taxon>
        <taxon>Chromadorea</taxon>
        <taxon>Rhabditida</taxon>
        <taxon>Rhabditina</taxon>
        <taxon>Rhabditomorpha</taxon>
        <taxon>Strongyloidea</taxon>
        <taxon>Strongylidae</taxon>
        <taxon>Oesophagostomum</taxon>
    </lineage>
</organism>
<protein>
    <submittedName>
        <fullName evidence="7">Sulfate permease</fullName>
    </submittedName>
</protein>